<sequence length="668" mass="75301">MQSSPNNTATEVHSDTENNSSIEVYQKTMPQEVCKLDNRKYVGQQEGCLLDNRKVCLLDNMKCVCWNNRKYVFVGQHDEVCKLDNRKYVLLDNRKGVCWTTRGVFVRQQEVCLLDNKKCVCWTTRSVFVGQQDVCLLDNKKCVCWTTGNVFVGQHEVCLLDYKKKCVCWTTGSVFVGQQEVFLLDYKKCTTGSVIVGEQGVLVGQQEVRLLDNMKCVCWTTGSMYVGQHEVCLLEQQEWRYWTSLGWSSQHYGMMLPSGGIGLHWDGLASTMVLTPKFPVVVKLGHAHSGVGKVRISNHYDFQDMAGVVAVSNCYTTTESYIDTIYDIHIQKIGNNYKAYMRKSISGNWKANTGSAMLEQIAMNDRFKLWVDECSLMFGGLDVLAVEAVQGKDGKEYIIEVNDSSMTLLGESQEEDRRQVADLVMAKMQHCLKPVASISRTFSSGAVMHYATMNGSKQDVPAPTQPPTRPPQPQGQGQPRPQGGQPPSQQQQTPHSQPQPHQQHPQHPQQPGARSSQLQNPSNPNQPTNPNQAVNPNLSNKQQPDGRGRNAPERHGNLSFDFRCRVPPGNRVPGQRSSEDEDTMKNLRRTFAGIFGDMMAGREKRANWSTPIAGKTGNDTRIGTVLEILRLNMYHSYTEGTVLEILRTCGRSIRKLFIIMQYMWVEYT</sequence>
<comment type="subunit">
    <text evidence="16">Homodimer. Can form oligomers with SYN2. Interacts with CAPON. Forms a ternary complex with NOS1. Isoform Ib interacts with PRNP.</text>
</comment>
<evidence type="ECO:0000313" key="21">
    <source>
        <dbReference type="Proteomes" id="UP000242188"/>
    </source>
</evidence>
<comment type="function">
    <text evidence="17">Neuronal phosphoprotein that coats synaptic vesicles, and binds to the cytoskeleton. Acts as a regulator of synaptic vesicles trafficking, involved in the control of neurotransmitter release at the pre-synaptic terminal. Also involved in the regulation of axon outgrowth and synaptogenesis. The complex formed with NOS1 and CAPON proteins is necessary for specific nitric-oxid functions at a presynaptic level.</text>
</comment>
<dbReference type="InterPro" id="IPR020898">
    <property type="entry name" value="Synapsin_ATP-bd_dom"/>
</dbReference>
<evidence type="ECO:0000256" key="12">
    <source>
        <dbReference type="ARBA" id="ARBA00023273"/>
    </source>
</evidence>
<dbReference type="GO" id="GO:0005794">
    <property type="term" value="C:Golgi apparatus"/>
    <property type="evidence" value="ECO:0007669"/>
    <property type="project" value="UniProtKB-SubCell"/>
</dbReference>
<dbReference type="EMBL" id="NEDP02000111">
    <property type="protein sequence ID" value="OWF56676.1"/>
    <property type="molecule type" value="Genomic_DNA"/>
</dbReference>
<dbReference type="GO" id="GO:0003779">
    <property type="term" value="F:actin binding"/>
    <property type="evidence" value="ECO:0007669"/>
    <property type="project" value="UniProtKB-KW"/>
</dbReference>
<evidence type="ECO:0000256" key="15">
    <source>
        <dbReference type="ARBA" id="ARBA00034106"/>
    </source>
</evidence>
<keyword evidence="10" id="KW-0325">Glycoprotein</keyword>
<evidence type="ECO:0000256" key="13">
    <source>
        <dbReference type="ARBA" id="ARBA00023329"/>
    </source>
</evidence>
<proteinExistence type="inferred from homology"/>
<dbReference type="GO" id="GO:0007269">
    <property type="term" value="P:neurotransmitter secretion"/>
    <property type="evidence" value="ECO:0007669"/>
    <property type="project" value="InterPro"/>
</dbReference>
<evidence type="ECO:0000256" key="17">
    <source>
        <dbReference type="ARBA" id="ARBA00060129"/>
    </source>
</evidence>
<keyword evidence="13" id="KW-0968">Cytoplasmic vesicle</keyword>
<keyword evidence="5" id="KW-0488">Methylation</keyword>
<keyword evidence="9" id="KW-0333">Golgi apparatus</keyword>
<feature type="compositionally biased region" description="Basic and acidic residues" evidence="18">
    <location>
        <begin position="544"/>
        <end position="556"/>
    </location>
</feature>
<dbReference type="SUPFAM" id="SSF56059">
    <property type="entry name" value="Glutathione synthetase ATP-binding domain-like"/>
    <property type="match status" value="1"/>
</dbReference>
<feature type="compositionally biased region" description="Low complexity" evidence="18">
    <location>
        <begin position="474"/>
        <end position="537"/>
    </location>
</feature>
<evidence type="ECO:0000256" key="2">
    <source>
        <dbReference type="ARBA" id="ARBA00004555"/>
    </source>
</evidence>
<comment type="similarity">
    <text evidence="3">Belongs to the synapsin family.</text>
</comment>
<dbReference type="AlphaFoldDB" id="A0A210R704"/>
<evidence type="ECO:0000256" key="16">
    <source>
        <dbReference type="ARBA" id="ARBA00046960"/>
    </source>
</evidence>
<dbReference type="FunFam" id="3.30.470.20:FF:000011">
    <property type="entry name" value="Synapsin I"/>
    <property type="match status" value="1"/>
</dbReference>
<feature type="domain" description="Synapsin ATP-binding" evidence="19">
    <location>
        <begin position="271"/>
        <end position="429"/>
    </location>
</feature>
<evidence type="ECO:0000256" key="11">
    <source>
        <dbReference type="ARBA" id="ARBA00023203"/>
    </source>
</evidence>
<comment type="subcellular location">
    <subcellularLocation>
        <location evidence="1">Cytoplasmic vesicle</location>
        <location evidence="1">Secretory vesicle</location>
    </subcellularLocation>
    <subcellularLocation>
        <location evidence="2">Golgi apparatus</location>
    </subcellularLocation>
    <subcellularLocation>
        <location evidence="15">Presynapse</location>
    </subcellularLocation>
</comment>
<comment type="caution">
    <text evidence="20">The sequence shown here is derived from an EMBL/GenBank/DDBJ whole genome shotgun (WGS) entry which is preliminary data.</text>
</comment>
<dbReference type="Pfam" id="PF02750">
    <property type="entry name" value="Synapsin_C"/>
    <property type="match status" value="1"/>
</dbReference>
<evidence type="ECO:0000256" key="18">
    <source>
        <dbReference type="SAM" id="MobiDB-lite"/>
    </source>
</evidence>
<evidence type="ECO:0000259" key="19">
    <source>
        <dbReference type="Pfam" id="PF02750"/>
    </source>
</evidence>
<name>A0A210R704_MIZYE</name>
<keyword evidence="12" id="KW-0966">Cell projection</keyword>
<evidence type="ECO:0000256" key="10">
    <source>
        <dbReference type="ARBA" id="ARBA00023180"/>
    </source>
</evidence>
<keyword evidence="11" id="KW-0009">Actin-binding</keyword>
<evidence type="ECO:0000256" key="3">
    <source>
        <dbReference type="ARBA" id="ARBA00008243"/>
    </source>
</evidence>
<evidence type="ECO:0000256" key="14">
    <source>
        <dbReference type="ARBA" id="ARBA00029646"/>
    </source>
</evidence>
<evidence type="ECO:0000256" key="7">
    <source>
        <dbReference type="ARBA" id="ARBA00022737"/>
    </source>
</evidence>
<dbReference type="PANTHER" id="PTHR10841">
    <property type="entry name" value="SYNAPSIN"/>
    <property type="match status" value="1"/>
</dbReference>
<keyword evidence="6" id="KW-0597">Phosphoprotein</keyword>
<organism evidence="20 21">
    <name type="scientific">Mizuhopecten yessoensis</name>
    <name type="common">Japanese scallop</name>
    <name type="synonym">Patinopecten yessoensis</name>
    <dbReference type="NCBI Taxonomy" id="6573"/>
    <lineage>
        <taxon>Eukaryota</taxon>
        <taxon>Metazoa</taxon>
        <taxon>Spiralia</taxon>
        <taxon>Lophotrochozoa</taxon>
        <taxon>Mollusca</taxon>
        <taxon>Bivalvia</taxon>
        <taxon>Autobranchia</taxon>
        <taxon>Pteriomorphia</taxon>
        <taxon>Pectinida</taxon>
        <taxon>Pectinoidea</taxon>
        <taxon>Pectinidae</taxon>
        <taxon>Mizuhopecten</taxon>
    </lineage>
</organism>
<dbReference type="STRING" id="6573.A0A210R704"/>
<dbReference type="Proteomes" id="UP000242188">
    <property type="component" value="Unassembled WGS sequence"/>
</dbReference>
<protein>
    <recommendedName>
        <fullName evidence="4">Synapsin-1</fullName>
    </recommendedName>
    <alternativeName>
        <fullName evidence="14">Synapsin I</fullName>
    </alternativeName>
</protein>
<keyword evidence="8" id="KW-0770">Synapse</keyword>
<feature type="compositionally biased region" description="Pro residues" evidence="18">
    <location>
        <begin position="463"/>
        <end position="473"/>
    </location>
</feature>
<dbReference type="InterPro" id="IPR001359">
    <property type="entry name" value="Synapsin"/>
</dbReference>
<evidence type="ECO:0000256" key="6">
    <source>
        <dbReference type="ARBA" id="ARBA00022553"/>
    </source>
</evidence>
<evidence type="ECO:0000256" key="9">
    <source>
        <dbReference type="ARBA" id="ARBA00023034"/>
    </source>
</evidence>
<keyword evidence="21" id="KW-1185">Reference proteome</keyword>
<dbReference type="PANTHER" id="PTHR10841:SF17">
    <property type="entry name" value="SYNAPSIN"/>
    <property type="match status" value="1"/>
</dbReference>
<keyword evidence="7" id="KW-0677">Repeat</keyword>
<dbReference type="GO" id="GO:0030672">
    <property type="term" value="C:synaptic vesicle membrane"/>
    <property type="evidence" value="ECO:0007669"/>
    <property type="project" value="TreeGrafter"/>
</dbReference>
<evidence type="ECO:0000256" key="8">
    <source>
        <dbReference type="ARBA" id="ARBA00023018"/>
    </source>
</evidence>
<evidence type="ECO:0000256" key="5">
    <source>
        <dbReference type="ARBA" id="ARBA00022481"/>
    </source>
</evidence>
<accession>A0A210R704</accession>
<gene>
    <name evidence="20" type="ORF">KP79_PYT11561</name>
</gene>
<evidence type="ECO:0000256" key="4">
    <source>
        <dbReference type="ARBA" id="ARBA00017852"/>
    </source>
</evidence>
<evidence type="ECO:0000313" key="20">
    <source>
        <dbReference type="EMBL" id="OWF56676.1"/>
    </source>
</evidence>
<feature type="region of interest" description="Disordered" evidence="18">
    <location>
        <begin position="455"/>
        <end position="581"/>
    </location>
</feature>
<reference evidence="20 21" key="1">
    <citation type="journal article" date="2017" name="Nat. Ecol. Evol.">
        <title>Scallop genome provides insights into evolution of bilaterian karyotype and development.</title>
        <authorList>
            <person name="Wang S."/>
            <person name="Zhang J."/>
            <person name="Jiao W."/>
            <person name="Li J."/>
            <person name="Xun X."/>
            <person name="Sun Y."/>
            <person name="Guo X."/>
            <person name="Huan P."/>
            <person name="Dong B."/>
            <person name="Zhang L."/>
            <person name="Hu X."/>
            <person name="Sun X."/>
            <person name="Wang J."/>
            <person name="Zhao C."/>
            <person name="Wang Y."/>
            <person name="Wang D."/>
            <person name="Huang X."/>
            <person name="Wang R."/>
            <person name="Lv J."/>
            <person name="Li Y."/>
            <person name="Zhang Z."/>
            <person name="Liu B."/>
            <person name="Lu W."/>
            <person name="Hui Y."/>
            <person name="Liang J."/>
            <person name="Zhou Z."/>
            <person name="Hou R."/>
            <person name="Li X."/>
            <person name="Liu Y."/>
            <person name="Li H."/>
            <person name="Ning X."/>
            <person name="Lin Y."/>
            <person name="Zhao L."/>
            <person name="Xing Q."/>
            <person name="Dou J."/>
            <person name="Li Y."/>
            <person name="Mao J."/>
            <person name="Guo H."/>
            <person name="Dou H."/>
            <person name="Li T."/>
            <person name="Mu C."/>
            <person name="Jiang W."/>
            <person name="Fu Q."/>
            <person name="Fu X."/>
            <person name="Miao Y."/>
            <person name="Liu J."/>
            <person name="Yu Q."/>
            <person name="Li R."/>
            <person name="Liao H."/>
            <person name="Li X."/>
            <person name="Kong Y."/>
            <person name="Jiang Z."/>
            <person name="Chourrout D."/>
            <person name="Li R."/>
            <person name="Bao Z."/>
        </authorList>
    </citation>
    <scope>NUCLEOTIDE SEQUENCE [LARGE SCALE GENOMIC DNA]</scope>
    <source>
        <strain evidence="20 21">PY_sf001</strain>
    </source>
</reference>
<dbReference type="OrthoDB" id="10249572at2759"/>
<dbReference type="PRINTS" id="PR01368">
    <property type="entry name" value="SYNAPSIN"/>
</dbReference>
<evidence type="ECO:0000256" key="1">
    <source>
        <dbReference type="ARBA" id="ARBA00004398"/>
    </source>
</evidence>
<dbReference type="Gene3D" id="3.30.470.20">
    <property type="entry name" value="ATP-grasp fold, B domain"/>
    <property type="match status" value="1"/>
</dbReference>